<keyword evidence="3" id="KW-1185">Reference proteome</keyword>
<evidence type="ECO:0000256" key="1">
    <source>
        <dbReference type="SAM" id="Phobius"/>
    </source>
</evidence>
<dbReference type="EMBL" id="BAAAZU010000021">
    <property type="protein sequence ID" value="GAA3928108.1"/>
    <property type="molecule type" value="Genomic_DNA"/>
</dbReference>
<evidence type="ECO:0000313" key="2">
    <source>
        <dbReference type="EMBL" id="GAA3928108.1"/>
    </source>
</evidence>
<comment type="caution">
    <text evidence="2">The sequence shown here is derived from an EMBL/GenBank/DDBJ whole genome shotgun (WGS) entry which is preliminary data.</text>
</comment>
<feature type="transmembrane region" description="Helical" evidence="1">
    <location>
        <begin position="130"/>
        <end position="148"/>
    </location>
</feature>
<accession>A0ABP7MT84</accession>
<dbReference type="Pfam" id="PF06906">
    <property type="entry name" value="DUF1272"/>
    <property type="match status" value="1"/>
</dbReference>
<organism evidence="2 3">
    <name type="scientific">Luteimonas lutimaris</name>
    <dbReference type="NCBI Taxonomy" id="698645"/>
    <lineage>
        <taxon>Bacteria</taxon>
        <taxon>Pseudomonadati</taxon>
        <taxon>Pseudomonadota</taxon>
        <taxon>Gammaproteobacteria</taxon>
        <taxon>Lysobacterales</taxon>
        <taxon>Lysobacteraceae</taxon>
        <taxon>Luteimonas</taxon>
    </lineage>
</organism>
<evidence type="ECO:0000313" key="3">
    <source>
        <dbReference type="Proteomes" id="UP001501727"/>
    </source>
</evidence>
<protein>
    <recommendedName>
        <fullName evidence="4">DUF1272 domain-containing protein</fullName>
    </recommendedName>
</protein>
<proteinExistence type="predicted"/>
<feature type="transmembrane region" description="Helical" evidence="1">
    <location>
        <begin position="106"/>
        <end position="124"/>
    </location>
</feature>
<keyword evidence="1" id="KW-0812">Transmembrane</keyword>
<sequence>MRLARIDAVPPACPNAAAEPGECCDKDLPPDAEAFICTFECTFCPGCVKGVLAGVCPNCGGNLSPRPIRPAHLLAKFPASRERVRKAGGCAAAFHREVQTASTKQLQPLGIVFLSCGIVFLTVGLATQMAAFWAMAPAFIALGAVFLAKSRQK</sequence>
<reference evidence="3" key="1">
    <citation type="journal article" date="2019" name="Int. J. Syst. Evol. Microbiol.">
        <title>The Global Catalogue of Microorganisms (GCM) 10K type strain sequencing project: providing services to taxonomists for standard genome sequencing and annotation.</title>
        <authorList>
            <consortium name="The Broad Institute Genomics Platform"/>
            <consortium name="The Broad Institute Genome Sequencing Center for Infectious Disease"/>
            <person name="Wu L."/>
            <person name="Ma J."/>
        </authorList>
    </citation>
    <scope>NUCLEOTIDE SEQUENCE [LARGE SCALE GENOMIC DNA]</scope>
    <source>
        <strain evidence="3">JCM 16916</strain>
    </source>
</reference>
<dbReference type="Proteomes" id="UP001501727">
    <property type="component" value="Unassembled WGS sequence"/>
</dbReference>
<keyword evidence="1" id="KW-0472">Membrane</keyword>
<gene>
    <name evidence="2" type="ORF">GCM10022229_22430</name>
</gene>
<evidence type="ECO:0008006" key="4">
    <source>
        <dbReference type="Google" id="ProtNLM"/>
    </source>
</evidence>
<keyword evidence="1" id="KW-1133">Transmembrane helix</keyword>
<dbReference type="InterPro" id="IPR010696">
    <property type="entry name" value="DUF1272"/>
</dbReference>
<name>A0ABP7MT84_9GAMM</name>